<gene>
    <name evidence="1" type="ORF">MGAL_10B009032</name>
</gene>
<dbReference type="Proteomes" id="UP000596742">
    <property type="component" value="Unassembled WGS sequence"/>
</dbReference>
<evidence type="ECO:0000313" key="1">
    <source>
        <dbReference type="EMBL" id="VDI80970.1"/>
    </source>
</evidence>
<sequence length="145" mass="16706">PFHPAISGVGPGQRIYRIPCSTCEADPQQTEKWIRGEPEILAETGDTRCLIMELPFRPEIQHNIWTTAYRDKERMLNRIPTLEDELDNIRENTREDNIQIKTIVTEDATITEETLGTISIEYDIKTRDVSSEAAGIYDRTIWTVQ</sequence>
<feature type="non-terminal residue" evidence="1">
    <location>
        <position position="1"/>
    </location>
</feature>
<reference evidence="1" key="1">
    <citation type="submission" date="2018-11" db="EMBL/GenBank/DDBJ databases">
        <authorList>
            <person name="Alioto T."/>
            <person name="Alioto T."/>
        </authorList>
    </citation>
    <scope>NUCLEOTIDE SEQUENCE</scope>
</reference>
<protein>
    <submittedName>
        <fullName evidence="1">Uncharacterized protein</fullName>
    </submittedName>
</protein>
<proteinExistence type="predicted"/>
<comment type="caution">
    <text evidence="1">The sequence shown here is derived from an EMBL/GenBank/DDBJ whole genome shotgun (WGS) entry which is preliminary data.</text>
</comment>
<dbReference type="AlphaFoldDB" id="A0A8B6HKP9"/>
<organism evidence="1 2">
    <name type="scientific">Mytilus galloprovincialis</name>
    <name type="common">Mediterranean mussel</name>
    <dbReference type="NCBI Taxonomy" id="29158"/>
    <lineage>
        <taxon>Eukaryota</taxon>
        <taxon>Metazoa</taxon>
        <taxon>Spiralia</taxon>
        <taxon>Lophotrochozoa</taxon>
        <taxon>Mollusca</taxon>
        <taxon>Bivalvia</taxon>
        <taxon>Autobranchia</taxon>
        <taxon>Pteriomorphia</taxon>
        <taxon>Mytilida</taxon>
        <taxon>Mytiloidea</taxon>
        <taxon>Mytilidae</taxon>
        <taxon>Mytilinae</taxon>
        <taxon>Mytilus</taxon>
    </lineage>
</organism>
<keyword evidence="2" id="KW-1185">Reference proteome</keyword>
<dbReference type="EMBL" id="UYJE01010216">
    <property type="protein sequence ID" value="VDI80970.1"/>
    <property type="molecule type" value="Genomic_DNA"/>
</dbReference>
<evidence type="ECO:0000313" key="2">
    <source>
        <dbReference type="Proteomes" id="UP000596742"/>
    </source>
</evidence>
<accession>A0A8B6HKP9</accession>
<name>A0A8B6HKP9_MYTGA</name>